<dbReference type="Pfam" id="PF22544">
    <property type="entry name" value="HYDIN_VesB_CFA65-like_Ig"/>
    <property type="match status" value="1"/>
</dbReference>
<reference evidence="8" key="2">
    <citation type="submission" date="2025-08" db="UniProtKB">
        <authorList>
            <consortium name="Ensembl"/>
        </authorList>
    </citation>
    <scope>IDENTIFICATION</scope>
</reference>
<dbReference type="PANTHER" id="PTHR46348">
    <property type="entry name" value="DELETED IN LUNG AND ESOPHAGEAL CANCER PROTEIN 1"/>
    <property type="match status" value="1"/>
</dbReference>
<protein>
    <submittedName>
        <fullName evidence="8">DLEC1 cilia and flagella associated protein</fullName>
    </submittedName>
</protein>
<dbReference type="EMBL" id="AFYH01055266">
    <property type="status" value="NOT_ANNOTATED_CDS"/>
    <property type="molecule type" value="Genomic_DNA"/>
</dbReference>
<dbReference type="EMBL" id="AFYH01055264">
    <property type="status" value="NOT_ANNOTATED_CDS"/>
    <property type="molecule type" value="Genomic_DNA"/>
</dbReference>
<dbReference type="InterPro" id="IPR059041">
    <property type="entry name" value="Ig_DLEC1_1"/>
</dbReference>
<dbReference type="InterPro" id="IPR033304">
    <property type="entry name" value="DLEC1"/>
</dbReference>
<evidence type="ECO:0000256" key="3">
    <source>
        <dbReference type="ARBA" id="ARBA00022490"/>
    </source>
</evidence>
<feature type="domain" description="HYDIN/VesB/CFA65-like Ig-like" evidence="6">
    <location>
        <begin position="765"/>
        <end position="867"/>
    </location>
</feature>
<comment type="subcellular location">
    <subcellularLocation>
        <location evidence="1">Cell projection</location>
        <location evidence="1">Cilium</location>
    </subcellularLocation>
    <subcellularLocation>
        <location evidence="2">Cytoplasm</location>
    </subcellularLocation>
</comment>
<dbReference type="eggNOG" id="ENOG502QQQ5">
    <property type="taxonomic scope" value="Eukaryota"/>
</dbReference>
<dbReference type="FunCoup" id="H3B754">
    <property type="interactions" value="155"/>
</dbReference>
<dbReference type="GO" id="GO:0005737">
    <property type="term" value="C:cytoplasm"/>
    <property type="evidence" value="ECO:0007669"/>
    <property type="project" value="UniProtKB-SubCell"/>
</dbReference>
<dbReference type="InterPro" id="IPR013783">
    <property type="entry name" value="Ig-like_fold"/>
</dbReference>
<evidence type="ECO:0000256" key="4">
    <source>
        <dbReference type="ARBA" id="ARBA00023069"/>
    </source>
</evidence>
<dbReference type="GeneTree" id="ENSGT00390000006098"/>
<dbReference type="EMBL" id="AFYH01055260">
    <property type="status" value="NOT_ANNOTATED_CDS"/>
    <property type="molecule type" value="Genomic_DNA"/>
</dbReference>
<keyword evidence="4" id="KW-0969">Cilium</keyword>
<gene>
    <name evidence="8" type="primary">DLEC1</name>
</gene>
<dbReference type="InParanoid" id="H3B754"/>
<dbReference type="HOGENOM" id="CLU_003422_0_0_1"/>
<dbReference type="EMBL" id="AFYH01055265">
    <property type="status" value="NOT_ANNOTATED_CDS"/>
    <property type="molecule type" value="Genomic_DNA"/>
</dbReference>
<evidence type="ECO:0000313" key="8">
    <source>
        <dbReference type="Ensembl" id="ENSLACP00000017725.1"/>
    </source>
</evidence>
<reference evidence="8" key="3">
    <citation type="submission" date="2025-09" db="UniProtKB">
        <authorList>
            <consortium name="Ensembl"/>
        </authorList>
    </citation>
    <scope>IDENTIFICATION</scope>
</reference>
<dbReference type="Proteomes" id="UP000008672">
    <property type="component" value="Unassembled WGS sequence"/>
</dbReference>
<evidence type="ECO:0000256" key="1">
    <source>
        <dbReference type="ARBA" id="ARBA00004138"/>
    </source>
</evidence>
<proteinExistence type="predicted"/>
<dbReference type="EMBL" id="AFYH01055268">
    <property type="status" value="NOT_ANNOTATED_CDS"/>
    <property type="molecule type" value="Genomic_DNA"/>
</dbReference>
<keyword evidence="3" id="KW-0963">Cytoplasm</keyword>
<dbReference type="EMBL" id="AFYH01055262">
    <property type="status" value="NOT_ANNOTATED_CDS"/>
    <property type="molecule type" value="Genomic_DNA"/>
</dbReference>
<evidence type="ECO:0000259" key="6">
    <source>
        <dbReference type="Pfam" id="PF22544"/>
    </source>
</evidence>
<evidence type="ECO:0000259" key="7">
    <source>
        <dbReference type="Pfam" id="PF23277"/>
    </source>
</evidence>
<evidence type="ECO:0000313" key="9">
    <source>
        <dbReference type="Proteomes" id="UP000008672"/>
    </source>
</evidence>
<dbReference type="GO" id="GO:0005929">
    <property type="term" value="C:cilium"/>
    <property type="evidence" value="ECO:0007669"/>
    <property type="project" value="UniProtKB-SubCell"/>
</dbReference>
<evidence type="ECO:0000256" key="2">
    <source>
        <dbReference type="ARBA" id="ARBA00004496"/>
    </source>
</evidence>
<organism evidence="8 9">
    <name type="scientific">Latimeria chalumnae</name>
    <name type="common">Coelacanth</name>
    <dbReference type="NCBI Taxonomy" id="7897"/>
    <lineage>
        <taxon>Eukaryota</taxon>
        <taxon>Metazoa</taxon>
        <taxon>Chordata</taxon>
        <taxon>Craniata</taxon>
        <taxon>Vertebrata</taxon>
        <taxon>Euteleostomi</taxon>
        <taxon>Coelacanthiformes</taxon>
        <taxon>Coelacanthidae</taxon>
        <taxon>Latimeria</taxon>
    </lineage>
</organism>
<keyword evidence="5" id="KW-0966">Cell projection</keyword>
<dbReference type="Ensembl" id="ENSLACT00000017855.1">
    <property type="protein sequence ID" value="ENSLACP00000017725.1"/>
    <property type="gene ID" value="ENSLACG00000015612.1"/>
</dbReference>
<reference evidence="9" key="1">
    <citation type="submission" date="2011-08" db="EMBL/GenBank/DDBJ databases">
        <title>The draft genome of Latimeria chalumnae.</title>
        <authorList>
            <person name="Di Palma F."/>
            <person name="Alfoldi J."/>
            <person name="Johnson J."/>
            <person name="Berlin A."/>
            <person name="Gnerre S."/>
            <person name="Jaffe D."/>
            <person name="MacCallum I."/>
            <person name="Young S."/>
            <person name="Walker B.J."/>
            <person name="Lander E."/>
            <person name="Lindblad-Toh K."/>
        </authorList>
    </citation>
    <scope>NUCLEOTIDE SEQUENCE [LARGE SCALE GENOMIC DNA]</scope>
    <source>
        <strain evidence="9">Wild caught</strain>
    </source>
</reference>
<dbReference type="EMBL" id="AFYH01055263">
    <property type="status" value="NOT_ANNOTATED_CDS"/>
    <property type="molecule type" value="Genomic_DNA"/>
</dbReference>
<dbReference type="Gene3D" id="2.60.40.10">
    <property type="entry name" value="Immunoglobulins"/>
    <property type="match status" value="7"/>
</dbReference>
<dbReference type="GO" id="GO:0015631">
    <property type="term" value="F:tubulin binding"/>
    <property type="evidence" value="ECO:0007669"/>
    <property type="project" value="TreeGrafter"/>
</dbReference>
<accession>H3B754</accession>
<dbReference type="OMA" id="LIKYTWE"/>
<name>H3B754_LATCH</name>
<dbReference type="EMBL" id="AFYH01055267">
    <property type="status" value="NOT_ANNOTATED_CDS"/>
    <property type="molecule type" value="Genomic_DNA"/>
</dbReference>
<dbReference type="EMBL" id="AFYH01055261">
    <property type="status" value="NOT_ANNOTATED_CDS"/>
    <property type="molecule type" value="Genomic_DNA"/>
</dbReference>
<dbReference type="Pfam" id="PF23316">
    <property type="entry name" value="Ig_DLEC1_6th"/>
    <property type="match status" value="1"/>
</dbReference>
<dbReference type="EMBL" id="AFYH01055259">
    <property type="status" value="NOT_ANNOTATED_CDS"/>
    <property type="molecule type" value="Genomic_DNA"/>
</dbReference>
<dbReference type="STRING" id="7897.ENSLACP00000017725"/>
<sequence>QDISHLLASIFKELYTTDVIGKDTVLNLETSRGGDNAYHEKYVGELEEVHSEYNRRIAEADMLERHIIQARARAVAEEERAVNMAIESVGETYHSLKLPPVESTFRWCVDNKMLRENNLVCPKDYVIKQAVLKKAPKGKSVPKYAKATLSFKQHMSDTPVLRGYRELPPLEKTMESLLKALELNVTEVSTPESRKTTKKSGKSLKQSSMLKKSMWRYEMSEADRVLERAELAKLQERHNFLKNPRFLPPYASHGGKSLIIPKKKLKRKKINPSDPIPVFLANPPVVFFTGYNVSQIYETTVELRNMTSASHHVRVIPPATPYFSLGLGKFPGEGGIVAPGLSCHYTVRFAPDALTDFDDYILVETQAAYPLVVPLEARRSPPILSIPRCIDCGYCLVGGVKIIELLCTNEGHSAGKFCIMPKSTWPVANFRCVATIGFVEQPPFGICPAVFELYPGQGIEVEVAFFPASFDNFTQTFAIVCDNCQVKDITLTGAGQLIALQLVSISGEESTPVAGELTDLTAEHFIRFSSANLHSVTERKLVIRNATHVQLPFHWQIMKPNLQPLMPGEPIDPDCIEYNQDTKTAFSISPGQGTLHSHQDHEFILHYCPIELKEYHSVLHLVLQDIPEPPNAKVASNAEIDPVVNDIIAMEIEVKGSTEPFQVLLEPYAILIHGEILIGTTIKRYFKMWNNSKSAIFYEWERISDCHILEVQPSSGIIEPHECSEFELNLTGGKNESTTFKLHCQIRHHLEPVTLHIEATFKGPVVSTSVASLDLGLIKLGDATISTLFFQNASQLAAEWRMQESQACLEERNEEDSQFVINPSHGVLPPLGTCSVSVMFKPSQCQSLQTVLELEVKNGEKSHIPVQSEVQIPKVCLLSCQLFFHEIYIGIPAQETVKLFNQKLLPAKYCWGEYLYPCSQWCSSSLAFCQGLFPPGKKHNEGLQLNNTILTNFQDEINDLFLQCTVDDMEEPLALGMFAKPKGLCVTYSTSVEKDIESSEETWKDPSELLLDFGSNVVMKSTVKRQLILTNHSAIPAAFTVQADYFSGPRSSLIKKVTDPVSYPTLLKKNTVAIYEAKVNFTDLAAALLSHGKGAAFLIHPSSGILKPFHQEIIEITAFNNMWGCYHDELICMIEDLKPAIIPMQMTVKGCPLFFQMMGRRKEIQTHDPVVRFGTHISGGDTVSRSLKINNPTPYDIRLDWETYNIEDGDLQLLDLLVSYGEPFPLKDADGNEIIGSSVSDYENEDQTSDWNKIPSTPGTFSSCSHENEYTSMKKIITVNLRPHEGIATDYPYCITPRQTVVPAGSYATIHVSFTPLTLTGEMNKIECVGFALGFMSLDCKVALKIPGKLERSQGFQVEPLRLDLQAFVKPAVLTVEIMNEDEQMAFYSAASDLIPKFSDFQASIQLDTHICLRYINRLEVIYNLKGHCHLSLFYRQLGVTGRSKGLNQSKEVTLLKGKENFKKPKCYTIRVKVGFHTSLELLLYQNLPSDQLPPGVLLVYCKNGEKRLEFTQQLVIEYSNKATQLVPLSAFLTVPFLELSCEAVDFGTCFVGQTRMKEVSLINKSGSNSYWAAVIAEIENYEDDEVFSVTPSQGVLEAHIVHISLSREILEISFTARENREYETVMMIHGKLGEQPCRLQIRGEGSYDEKCEANNTL</sequence>
<dbReference type="GO" id="GO:0008285">
    <property type="term" value="P:negative regulation of cell population proliferation"/>
    <property type="evidence" value="ECO:0007669"/>
    <property type="project" value="InterPro"/>
</dbReference>
<keyword evidence="9" id="KW-1185">Reference proteome</keyword>
<evidence type="ECO:0000256" key="5">
    <source>
        <dbReference type="ARBA" id="ARBA00023273"/>
    </source>
</evidence>
<dbReference type="PANTHER" id="PTHR46348:SF1">
    <property type="entry name" value="DELETED IN LUNG AND ESOPHAGEAL CANCER PROTEIN 1"/>
    <property type="match status" value="1"/>
</dbReference>
<feature type="domain" description="Deleted in lung and esophageal cancer protein 1 Ig-like" evidence="7">
    <location>
        <begin position="279"/>
        <end position="376"/>
    </location>
</feature>
<dbReference type="Pfam" id="PF23277">
    <property type="entry name" value="Ig_Dlec1_1"/>
    <property type="match status" value="1"/>
</dbReference>
<dbReference type="InterPro" id="IPR053879">
    <property type="entry name" value="HYDIN_VesB_CFA65-like_Ig"/>
</dbReference>